<feature type="transmembrane region" description="Helical" evidence="12">
    <location>
        <begin position="444"/>
        <end position="463"/>
    </location>
</feature>
<evidence type="ECO:0000313" key="14">
    <source>
        <dbReference type="EMBL" id="ROT42845.1"/>
    </source>
</evidence>
<proteinExistence type="inferred from homology"/>
<name>A0A3N2Q886_SODAK</name>
<evidence type="ECO:0000256" key="1">
    <source>
        <dbReference type="ARBA" id="ARBA00004477"/>
    </source>
</evidence>
<dbReference type="EC" id="2.4.1.-" evidence="12"/>
<evidence type="ECO:0000313" key="15">
    <source>
        <dbReference type="Proteomes" id="UP000272025"/>
    </source>
</evidence>
<keyword evidence="8 12" id="KW-0256">Endoplasmic reticulum</keyword>
<dbReference type="GO" id="GO:0005789">
    <property type="term" value="C:endoplasmic reticulum membrane"/>
    <property type="evidence" value="ECO:0007669"/>
    <property type="project" value="UniProtKB-SubCell"/>
</dbReference>
<reference evidence="14 15" key="1">
    <citation type="journal article" date="2018" name="Mol. Ecol.">
        <title>The obligate alkalophilic soda-lake fungus Sodiomyces alkalinus has shifted to a protein diet.</title>
        <authorList>
            <person name="Grum-Grzhimaylo A.A."/>
            <person name="Falkoski D.L."/>
            <person name="van den Heuvel J."/>
            <person name="Valero-Jimenez C.A."/>
            <person name="Min B."/>
            <person name="Choi I.G."/>
            <person name="Lipzen A."/>
            <person name="Daum C.G."/>
            <person name="Aanen D.K."/>
            <person name="Tsang A."/>
            <person name="Henrissat B."/>
            <person name="Bilanenko E.N."/>
            <person name="de Vries R.P."/>
            <person name="van Kan J.A.L."/>
            <person name="Grigoriev I.V."/>
            <person name="Debets A.J.M."/>
        </authorList>
    </citation>
    <scope>NUCLEOTIDE SEQUENCE [LARGE SCALE GENOMIC DNA]</scope>
    <source>
        <strain evidence="14 15">F11</strain>
    </source>
</reference>
<evidence type="ECO:0000256" key="2">
    <source>
        <dbReference type="ARBA" id="ARBA00004687"/>
    </source>
</evidence>
<evidence type="ECO:0000256" key="13">
    <source>
        <dbReference type="SAM" id="MobiDB-lite"/>
    </source>
</evidence>
<evidence type="ECO:0000256" key="9">
    <source>
        <dbReference type="ARBA" id="ARBA00022989"/>
    </source>
</evidence>
<comment type="function">
    <text evidence="11">Mannosyltransferase involved in glycosylphosphatidylinositol-anchor biosynthesis. Transfers the third mannose to Man2-GlcN-acyl-PI during GPI precursor assembly.</text>
</comment>
<evidence type="ECO:0000256" key="10">
    <source>
        <dbReference type="ARBA" id="ARBA00023136"/>
    </source>
</evidence>
<keyword evidence="4" id="KW-0337">GPI-anchor biosynthesis</keyword>
<dbReference type="Pfam" id="PF03901">
    <property type="entry name" value="Glyco_transf_22"/>
    <property type="match status" value="1"/>
</dbReference>
<protein>
    <recommendedName>
        <fullName evidence="12">Mannosyltransferase</fullName>
        <ecNumber evidence="12">2.4.1.-</ecNumber>
    </recommendedName>
</protein>
<organism evidence="14 15">
    <name type="scientific">Sodiomyces alkalinus (strain CBS 110278 / VKM F-3762 / F11)</name>
    <name type="common">Alkaliphilic filamentous fungus</name>
    <dbReference type="NCBI Taxonomy" id="1314773"/>
    <lineage>
        <taxon>Eukaryota</taxon>
        <taxon>Fungi</taxon>
        <taxon>Dikarya</taxon>
        <taxon>Ascomycota</taxon>
        <taxon>Pezizomycotina</taxon>
        <taxon>Sordariomycetes</taxon>
        <taxon>Hypocreomycetidae</taxon>
        <taxon>Glomerellales</taxon>
        <taxon>Plectosphaerellaceae</taxon>
        <taxon>Sodiomyces</taxon>
    </lineage>
</organism>
<dbReference type="Proteomes" id="UP000272025">
    <property type="component" value="Unassembled WGS sequence"/>
</dbReference>
<keyword evidence="7 12" id="KW-0812">Transmembrane</keyword>
<feature type="compositionally biased region" description="Low complexity" evidence="13">
    <location>
        <begin position="26"/>
        <end position="37"/>
    </location>
</feature>
<evidence type="ECO:0000256" key="4">
    <source>
        <dbReference type="ARBA" id="ARBA00022502"/>
    </source>
</evidence>
<feature type="transmembrane region" description="Helical" evidence="12">
    <location>
        <begin position="257"/>
        <end position="278"/>
    </location>
</feature>
<feature type="transmembrane region" description="Helical" evidence="12">
    <location>
        <begin position="290"/>
        <end position="309"/>
    </location>
</feature>
<gene>
    <name evidence="14" type="ORF">SODALDRAFT_326999</name>
</gene>
<evidence type="ECO:0000256" key="11">
    <source>
        <dbReference type="ARBA" id="ARBA00024708"/>
    </source>
</evidence>
<dbReference type="UniPathway" id="UPA00196"/>
<evidence type="ECO:0000256" key="7">
    <source>
        <dbReference type="ARBA" id="ARBA00022692"/>
    </source>
</evidence>
<keyword evidence="6" id="KW-0808">Transferase</keyword>
<feature type="transmembrane region" description="Helical" evidence="12">
    <location>
        <begin position="399"/>
        <end position="419"/>
    </location>
</feature>
<sequence>MASVGSHASKPLKAVSDERDPFARISSSSSSSSPSSSSSVFYKLLVIRSVNAYWLLTFFQPDEYFQALEPAWQRAFGDASAAWLTWEWRLQLRSSLHPALFAAVYWIADAFTRLIPSALAVQLRPSILIAAPKVLQVVSAAASDWYAWQLAAKLYGLNSTSSWFALFLSICSPFQWFCSTRTFSNSLETTLTIMALYYWPWELFGEREAVKENPKASVLSRLSSHPSSSSTGLRLINSLRFSLILAAFAVVLRPTNLLLWLTILITTLITSSSKPSAINRTVLLELTREVILCGSLVLTVSLISDRLWFGEWTFPPYTWLYFNISRSLAVFYGRNDWHYYLSQGIPLLSIAALPFVLAALYRIPKAGSRAPDLALRTLAAAVYAMITALSLISHKEVRFIYPLLPILHVLAASYAAAFFTRPAPNRASAASSEPASRPQFRRKGLLTAALALNISLAAFLSLGHQPAPLNVLTFLRREFERLHPAEAQALPPFTAEDQDRRDAEEVELFALFLTPCHSTPWRSHLVHPALHARALTCEPPLHTSPDTPERDSYRDEADRFYDDPVGFLGRELWPSQKEWSDGEAVRPERIPRFIVGFEGIEPWLDEFFARGPGAGFGVHLKRVWEGWNGFFNEDWRRRGKLVVWDTGVYAD</sequence>
<dbReference type="InterPro" id="IPR005599">
    <property type="entry name" value="GPI_mannosylTrfase"/>
</dbReference>
<comment type="pathway">
    <text evidence="2">Glycolipid biosynthesis; glycosylphosphatidylinositol-anchor biosynthesis.</text>
</comment>
<dbReference type="OrthoDB" id="416834at2759"/>
<keyword evidence="9 12" id="KW-1133">Transmembrane helix</keyword>
<evidence type="ECO:0000256" key="12">
    <source>
        <dbReference type="RuleBase" id="RU363075"/>
    </source>
</evidence>
<dbReference type="GO" id="GO:0000026">
    <property type="term" value="F:alpha-1,2-mannosyltransferase activity"/>
    <property type="evidence" value="ECO:0007669"/>
    <property type="project" value="TreeGrafter"/>
</dbReference>
<dbReference type="GO" id="GO:0006506">
    <property type="term" value="P:GPI anchor biosynthetic process"/>
    <property type="evidence" value="ECO:0007669"/>
    <property type="project" value="UniProtKB-UniPathway"/>
</dbReference>
<comment type="subcellular location">
    <subcellularLocation>
        <location evidence="1 12">Endoplasmic reticulum membrane</location>
        <topology evidence="1 12">Multi-pass membrane protein</topology>
    </subcellularLocation>
</comment>
<dbReference type="PANTHER" id="PTHR22760">
    <property type="entry name" value="GLYCOSYLTRANSFERASE"/>
    <property type="match status" value="1"/>
</dbReference>
<evidence type="ECO:0000256" key="5">
    <source>
        <dbReference type="ARBA" id="ARBA00022676"/>
    </source>
</evidence>
<dbReference type="RefSeq" id="XP_028470651.1">
    <property type="nucleotide sequence ID" value="XM_028610313.1"/>
</dbReference>
<feature type="transmembrane region" description="Helical" evidence="12">
    <location>
        <begin position="373"/>
        <end position="393"/>
    </location>
</feature>
<dbReference type="EMBL" id="ML119051">
    <property type="protein sequence ID" value="ROT42845.1"/>
    <property type="molecule type" value="Genomic_DNA"/>
</dbReference>
<feature type="transmembrane region" description="Helical" evidence="12">
    <location>
        <begin position="337"/>
        <end position="361"/>
    </location>
</feature>
<dbReference type="AlphaFoldDB" id="A0A3N2Q886"/>
<evidence type="ECO:0000256" key="8">
    <source>
        <dbReference type="ARBA" id="ARBA00022824"/>
    </source>
</evidence>
<dbReference type="STRING" id="1314773.A0A3N2Q886"/>
<keyword evidence="15" id="KW-1185">Reference proteome</keyword>
<evidence type="ECO:0000256" key="3">
    <source>
        <dbReference type="ARBA" id="ARBA00006065"/>
    </source>
</evidence>
<evidence type="ECO:0000256" key="6">
    <source>
        <dbReference type="ARBA" id="ARBA00022679"/>
    </source>
</evidence>
<keyword evidence="5 12" id="KW-0328">Glycosyltransferase</keyword>
<dbReference type="GeneID" id="39578791"/>
<accession>A0A3N2Q886</accession>
<dbReference type="PANTHER" id="PTHR22760:SF4">
    <property type="entry name" value="GPI MANNOSYLTRANSFERASE 3"/>
    <property type="match status" value="1"/>
</dbReference>
<comment type="similarity">
    <text evidence="3">Belongs to the glycosyltransferase 22 family. PIGB subfamily.</text>
</comment>
<feature type="region of interest" description="Disordered" evidence="13">
    <location>
        <begin position="1"/>
        <end position="37"/>
    </location>
</feature>
<keyword evidence="10 12" id="KW-0472">Membrane</keyword>